<sequence>DQWFTATTDAVQLNQLPEHLFAELANQNLSQNDLARKVCIYLAAKSMKDKIDNLFDAAFLYQQGLIDQHDLLGGTYSAIFESVNRIVSNEAAQLAFLNMGASTQVEMSQPDLDKFRLKVGGIKFNDIIQGRVPFHELIVFPNDPDKEYHARLYTPGPPEIEAKDLGEIIVRNDIPEINEAGEQETHLAFRDYSVQYPPVIVEALAQIFQEYNQVFQSLVKKNQEWPDDYKYCQTSEGKRVNPFVQIDMKGLPEQLISQLVDMPVEAVVNILKPRIFEIENSLARYNLMRGIFSWNGQPSRFQQNMDAALDRFREKYHRPVALLAVTKSKYEHMLATEFGLTPDDPRRHNPEYIHALSGFDYFFGPEDFDAHLAENNGECQYILYSRTSLPLDILQNPGSKIDIPLLQNPQTRKVIRENSISFNIDDLDSDPQNAINDTKAYLEPMGMGFTVTKPEDLDSPEFLAFLAEKGLVNADGKIKSELNIRLKPVKGFYGCYQHIREQAGSKTLAGKLKNGLKIIKEFVAQAELTITRVFNTNPSHPGSIGYIDRLFLYTEDGTPEKTMFIGGLRNLIPDGEVEMAKGNVHGNFAAIWAEIFA</sequence>
<evidence type="ECO:0000313" key="1">
    <source>
        <dbReference type="EMBL" id="PIP88400.1"/>
    </source>
</evidence>
<reference evidence="1 2" key="1">
    <citation type="submission" date="2017-09" db="EMBL/GenBank/DDBJ databases">
        <title>Depth-based differentiation of microbial function through sediment-hosted aquifers and enrichment of novel symbionts in the deep terrestrial subsurface.</title>
        <authorList>
            <person name="Probst A.J."/>
            <person name="Ladd B."/>
            <person name="Jarett J.K."/>
            <person name="Geller-Mcgrath D.E."/>
            <person name="Sieber C.M."/>
            <person name="Emerson J.B."/>
            <person name="Anantharaman K."/>
            <person name="Thomas B.C."/>
            <person name="Malmstrom R."/>
            <person name="Stieglmeier M."/>
            <person name="Klingl A."/>
            <person name="Woyke T."/>
            <person name="Ryan C.M."/>
            <person name="Banfield J.F."/>
        </authorList>
    </citation>
    <scope>NUCLEOTIDE SEQUENCE [LARGE SCALE GENOMIC DNA]</scope>
    <source>
        <strain evidence="1">CG22_combo_CG10-13_8_21_14_all_01_47_9</strain>
    </source>
</reference>
<dbReference type="EMBL" id="PCTU01000015">
    <property type="protein sequence ID" value="PIP88400.1"/>
    <property type="molecule type" value="Genomic_DNA"/>
</dbReference>
<organism evidence="1 2">
    <name type="scientific">Candidatus Beckwithbacteria bacterium CG22_combo_CG10-13_8_21_14_all_01_47_9</name>
    <dbReference type="NCBI Taxonomy" id="1974496"/>
    <lineage>
        <taxon>Bacteria</taxon>
        <taxon>Candidatus Beckwithiibacteriota</taxon>
    </lineage>
</organism>
<gene>
    <name evidence="1" type="ORF">COW80_00610</name>
</gene>
<accession>A0A2H0E3J7</accession>
<name>A0A2H0E3J7_9BACT</name>
<proteinExistence type="predicted"/>
<evidence type="ECO:0000313" key="2">
    <source>
        <dbReference type="Proteomes" id="UP000229981"/>
    </source>
</evidence>
<dbReference type="AlphaFoldDB" id="A0A2H0E3J7"/>
<comment type="caution">
    <text evidence="1">The sequence shown here is derived from an EMBL/GenBank/DDBJ whole genome shotgun (WGS) entry which is preliminary data.</text>
</comment>
<protein>
    <submittedName>
        <fullName evidence="1">Uncharacterized protein</fullName>
    </submittedName>
</protein>
<feature type="non-terminal residue" evidence="1">
    <location>
        <position position="1"/>
    </location>
</feature>
<dbReference type="Proteomes" id="UP000229981">
    <property type="component" value="Unassembled WGS sequence"/>
</dbReference>